<reference evidence="2" key="1">
    <citation type="journal article" date="2014" name="Science">
        <title>Ancient hybridizations among the ancestral genomes of bread wheat.</title>
        <authorList>
            <consortium name="International Wheat Genome Sequencing Consortium,"/>
            <person name="Marcussen T."/>
            <person name="Sandve S.R."/>
            <person name="Heier L."/>
            <person name="Spannagl M."/>
            <person name="Pfeifer M."/>
            <person name="Jakobsen K.S."/>
            <person name="Wulff B.B."/>
            <person name="Steuernagel B."/>
            <person name="Mayer K.F."/>
            <person name="Olsen O.A."/>
        </authorList>
    </citation>
    <scope>NUCLEOTIDE SEQUENCE [LARGE SCALE GENOMIC DNA]</scope>
    <source>
        <strain evidence="2">cv. AL8/78</strain>
    </source>
</reference>
<keyword evidence="2" id="KW-1185">Reference proteome</keyword>
<dbReference type="EnsemblPlants" id="AET5Gv20318000.16">
    <property type="protein sequence ID" value="AET5Gv20318000.16"/>
    <property type="gene ID" value="AET5Gv20318000"/>
</dbReference>
<sequence length="29" mass="2957">PIAAINIGGTRADSIISLKINARCGEDTS</sequence>
<protein>
    <submittedName>
        <fullName evidence="1">Uncharacterized protein</fullName>
    </submittedName>
</protein>
<evidence type="ECO:0000313" key="1">
    <source>
        <dbReference type="EnsemblPlants" id="AET5Gv20318000.16"/>
    </source>
</evidence>
<reference evidence="1" key="5">
    <citation type="journal article" date="2021" name="G3 (Bethesda)">
        <title>Aegilops tauschii genome assembly Aet v5.0 features greater sequence contiguity and improved annotation.</title>
        <authorList>
            <person name="Wang L."/>
            <person name="Zhu T."/>
            <person name="Rodriguez J.C."/>
            <person name="Deal K.R."/>
            <person name="Dubcovsky J."/>
            <person name="McGuire P.E."/>
            <person name="Lux T."/>
            <person name="Spannagl M."/>
            <person name="Mayer K.F.X."/>
            <person name="Baldrich P."/>
            <person name="Meyers B.C."/>
            <person name="Huo N."/>
            <person name="Gu Y.Q."/>
            <person name="Zhou H."/>
            <person name="Devos K.M."/>
            <person name="Bennetzen J.L."/>
            <person name="Unver T."/>
            <person name="Budak H."/>
            <person name="Gulick P.J."/>
            <person name="Galiba G."/>
            <person name="Kalapos B."/>
            <person name="Nelson D.R."/>
            <person name="Li P."/>
            <person name="You F.M."/>
            <person name="Luo M.C."/>
            <person name="Dvorak J."/>
        </authorList>
    </citation>
    <scope>NUCLEOTIDE SEQUENCE [LARGE SCALE GENOMIC DNA]</scope>
    <source>
        <strain evidence="1">cv. AL8/78</strain>
    </source>
</reference>
<reference evidence="1" key="3">
    <citation type="journal article" date="2017" name="Nature">
        <title>Genome sequence of the progenitor of the wheat D genome Aegilops tauschii.</title>
        <authorList>
            <person name="Luo M.C."/>
            <person name="Gu Y.Q."/>
            <person name="Puiu D."/>
            <person name="Wang H."/>
            <person name="Twardziok S.O."/>
            <person name="Deal K.R."/>
            <person name="Huo N."/>
            <person name="Zhu T."/>
            <person name="Wang L."/>
            <person name="Wang Y."/>
            <person name="McGuire P.E."/>
            <person name="Liu S."/>
            <person name="Long H."/>
            <person name="Ramasamy R.K."/>
            <person name="Rodriguez J.C."/>
            <person name="Van S.L."/>
            <person name="Yuan L."/>
            <person name="Wang Z."/>
            <person name="Xia Z."/>
            <person name="Xiao L."/>
            <person name="Anderson O.D."/>
            <person name="Ouyang S."/>
            <person name="Liang Y."/>
            <person name="Zimin A.V."/>
            <person name="Pertea G."/>
            <person name="Qi P."/>
            <person name="Bennetzen J.L."/>
            <person name="Dai X."/>
            <person name="Dawson M.W."/>
            <person name="Muller H.G."/>
            <person name="Kugler K."/>
            <person name="Rivarola-Duarte L."/>
            <person name="Spannagl M."/>
            <person name="Mayer K.F.X."/>
            <person name="Lu F.H."/>
            <person name="Bevan M.W."/>
            <person name="Leroy P."/>
            <person name="Li P."/>
            <person name="You F.M."/>
            <person name="Sun Q."/>
            <person name="Liu Z."/>
            <person name="Lyons E."/>
            <person name="Wicker T."/>
            <person name="Salzberg S.L."/>
            <person name="Devos K.M."/>
            <person name="Dvorak J."/>
        </authorList>
    </citation>
    <scope>NUCLEOTIDE SEQUENCE [LARGE SCALE GENOMIC DNA]</scope>
    <source>
        <strain evidence="1">cv. AL8/78</strain>
    </source>
</reference>
<dbReference type="Proteomes" id="UP000015105">
    <property type="component" value="Chromosome 5D"/>
</dbReference>
<reference evidence="1" key="4">
    <citation type="submission" date="2019-03" db="UniProtKB">
        <authorList>
            <consortium name="EnsemblPlants"/>
        </authorList>
    </citation>
    <scope>IDENTIFICATION</scope>
</reference>
<dbReference type="AlphaFoldDB" id="A0A453K6E6"/>
<evidence type="ECO:0000313" key="2">
    <source>
        <dbReference type="Proteomes" id="UP000015105"/>
    </source>
</evidence>
<name>A0A453K6E6_AEGTS</name>
<proteinExistence type="predicted"/>
<organism evidence="1 2">
    <name type="scientific">Aegilops tauschii subsp. strangulata</name>
    <name type="common">Goatgrass</name>
    <dbReference type="NCBI Taxonomy" id="200361"/>
    <lineage>
        <taxon>Eukaryota</taxon>
        <taxon>Viridiplantae</taxon>
        <taxon>Streptophyta</taxon>
        <taxon>Embryophyta</taxon>
        <taxon>Tracheophyta</taxon>
        <taxon>Spermatophyta</taxon>
        <taxon>Magnoliopsida</taxon>
        <taxon>Liliopsida</taxon>
        <taxon>Poales</taxon>
        <taxon>Poaceae</taxon>
        <taxon>BOP clade</taxon>
        <taxon>Pooideae</taxon>
        <taxon>Triticodae</taxon>
        <taxon>Triticeae</taxon>
        <taxon>Triticinae</taxon>
        <taxon>Aegilops</taxon>
    </lineage>
</organism>
<dbReference type="Gramene" id="AET5Gv20318000.16">
    <property type="protein sequence ID" value="AET5Gv20318000.16"/>
    <property type="gene ID" value="AET5Gv20318000"/>
</dbReference>
<accession>A0A453K6E6</accession>
<reference evidence="2" key="2">
    <citation type="journal article" date="2017" name="Nat. Plants">
        <title>The Aegilops tauschii genome reveals multiple impacts of transposons.</title>
        <authorList>
            <person name="Zhao G."/>
            <person name="Zou C."/>
            <person name="Li K."/>
            <person name="Wang K."/>
            <person name="Li T."/>
            <person name="Gao L."/>
            <person name="Zhang X."/>
            <person name="Wang H."/>
            <person name="Yang Z."/>
            <person name="Liu X."/>
            <person name="Jiang W."/>
            <person name="Mao L."/>
            <person name="Kong X."/>
            <person name="Jiao Y."/>
            <person name="Jia J."/>
        </authorList>
    </citation>
    <scope>NUCLEOTIDE SEQUENCE [LARGE SCALE GENOMIC DNA]</scope>
    <source>
        <strain evidence="2">cv. AL8/78</strain>
    </source>
</reference>